<evidence type="ECO:0000256" key="1">
    <source>
        <dbReference type="SAM" id="Coils"/>
    </source>
</evidence>
<evidence type="ECO:0000313" key="3">
    <source>
        <dbReference type="Proteomes" id="UP000267019"/>
    </source>
</evidence>
<keyword evidence="1" id="KW-0175">Coiled coil</keyword>
<sequence length="187" mass="21454">MVDRTKKWEALKRFLQTGPLDPPRLAAVAFLAGRLERVRFVSDIESSPVGVRISTRKRALWPNVPFFARVHGVEVPDPFLFIAALATSDETVDVLLEVDPEEREDGWLDAVLEDTEQETPQERVDALRAEIDRLLDIYNEIRRGLEGAEEGREDYRRFLEIAQRDIEALTRELRERAAELNGRKTTG</sequence>
<evidence type="ECO:0000313" key="2">
    <source>
        <dbReference type="EMBL" id="RKQ88899.1"/>
    </source>
</evidence>
<organism evidence="2 3">
    <name type="scientific">Brockia lithotrophica</name>
    <dbReference type="NCBI Taxonomy" id="933949"/>
    <lineage>
        <taxon>Bacteria</taxon>
        <taxon>Bacillati</taxon>
        <taxon>Bacillota</taxon>
        <taxon>Bacilli</taxon>
        <taxon>Bacillales</taxon>
        <taxon>Bacillales Family X. Incertae Sedis</taxon>
        <taxon>Brockia</taxon>
    </lineage>
</organism>
<keyword evidence="3" id="KW-1185">Reference proteome</keyword>
<evidence type="ECO:0008006" key="4">
    <source>
        <dbReference type="Google" id="ProtNLM"/>
    </source>
</evidence>
<dbReference type="Proteomes" id="UP000267019">
    <property type="component" value="Unassembled WGS sequence"/>
</dbReference>
<name>A0A660L7S0_9BACL</name>
<feature type="coiled-coil region" evidence="1">
    <location>
        <begin position="152"/>
        <end position="179"/>
    </location>
</feature>
<accession>A0A660L7S0</accession>
<dbReference type="AlphaFoldDB" id="A0A660L7S0"/>
<proteinExistence type="predicted"/>
<comment type="caution">
    <text evidence="2">The sequence shown here is derived from an EMBL/GenBank/DDBJ whole genome shotgun (WGS) entry which is preliminary data.</text>
</comment>
<dbReference type="EMBL" id="RBIJ01000001">
    <property type="protein sequence ID" value="RKQ88899.1"/>
    <property type="molecule type" value="Genomic_DNA"/>
</dbReference>
<dbReference type="RefSeq" id="WP_121443783.1">
    <property type="nucleotide sequence ID" value="NZ_RBIJ01000001.1"/>
</dbReference>
<protein>
    <recommendedName>
        <fullName evidence="4">IDEAL domain-containing protein</fullName>
    </recommendedName>
</protein>
<gene>
    <name evidence="2" type="ORF">C7438_0551</name>
</gene>
<reference evidence="2 3" key="1">
    <citation type="submission" date="2018-10" db="EMBL/GenBank/DDBJ databases">
        <title>Genomic Encyclopedia of Type Strains, Phase IV (KMG-IV): sequencing the most valuable type-strain genomes for metagenomic binning, comparative biology and taxonomic classification.</title>
        <authorList>
            <person name="Goeker M."/>
        </authorList>
    </citation>
    <scope>NUCLEOTIDE SEQUENCE [LARGE SCALE GENOMIC DNA]</scope>
    <source>
        <strain evidence="2 3">DSM 22653</strain>
    </source>
</reference>